<keyword evidence="9" id="KW-1185">Reference proteome</keyword>
<sequence>MPSPSAPHRALSDRVNTFGQYLLKRYGQRVHKLALNAGFTCPNRDGAKGHGGCTFCNNVSFGPNAKRSPEIDPQLDAGRGVLAKRTGARRFMAYFQTYTNTYDEIAVLRERYDSALTHPDVVGLSVGTRPDCVPDAVLDLLAGYRARGKEVWLELGLQSANDATLERVNRGHGLAEYRTAVTAAHRRGIPVCAHLIVGLPGEGHAEALTTLDRVLELGVEGLKVHPLHVVRHTRLAIDWRRGDYQPLAMDDYVAICADLVERTPASVVYHRLTGTASRDILLAPDWCNRKWAVLNAIEAELFRRGARQGDRADTLSTHRLVNTA</sequence>
<evidence type="ECO:0000256" key="6">
    <source>
        <dbReference type="ARBA" id="ARBA00023014"/>
    </source>
</evidence>
<dbReference type="SUPFAM" id="SSF102114">
    <property type="entry name" value="Radical SAM enzymes"/>
    <property type="match status" value="1"/>
</dbReference>
<comment type="caution">
    <text evidence="8">The sequence shown here is derived from an EMBL/GenBank/DDBJ whole genome shotgun (WGS) entry which is preliminary data.</text>
</comment>
<dbReference type="SFLD" id="SFLDS00029">
    <property type="entry name" value="Radical_SAM"/>
    <property type="match status" value="1"/>
</dbReference>
<name>A0A850R738_9GAMM</name>
<evidence type="ECO:0000256" key="3">
    <source>
        <dbReference type="ARBA" id="ARBA00022691"/>
    </source>
</evidence>
<dbReference type="GO" id="GO:0046872">
    <property type="term" value="F:metal ion binding"/>
    <property type="evidence" value="ECO:0007669"/>
    <property type="project" value="UniProtKB-KW"/>
</dbReference>
<dbReference type="RefSeq" id="WP_176975395.1">
    <property type="nucleotide sequence ID" value="NZ_JABZEO010000003.1"/>
</dbReference>
<dbReference type="PANTHER" id="PTHR11135:SF1">
    <property type="entry name" value="PROTEIN YHCC"/>
    <property type="match status" value="1"/>
</dbReference>
<organism evidence="8 9">
    <name type="scientific">Allochromatium humboldtianum</name>
    <dbReference type="NCBI Taxonomy" id="504901"/>
    <lineage>
        <taxon>Bacteria</taxon>
        <taxon>Pseudomonadati</taxon>
        <taxon>Pseudomonadota</taxon>
        <taxon>Gammaproteobacteria</taxon>
        <taxon>Chromatiales</taxon>
        <taxon>Chromatiaceae</taxon>
        <taxon>Allochromatium</taxon>
    </lineage>
</organism>
<keyword evidence="3" id="KW-0949">S-adenosyl-L-methionine</keyword>
<keyword evidence="5" id="KW-0408">Iron</keyword>
<dbReference type="SMART" id="SM00729">
    <property type="entry name" value="Elp3"/>
    <property type="match status" value="1"/>
</dbReference>
<dbReference type="Pfam" id="PF04055">
    <property type="entry name" value="Radical_SAM"/>
    <property type="match status" value="1"/>
</dbReference>
<dbReference type="NCBIfam" id="TIGR01212">
    <property type="entry name" value="TIGR01212 family radical SAM protein"/>
    <property type="match status" value="1"/>
</dbReference>
<dbReference type="InterPro" id="IPR058240">
    <property type="entry name" value="rSAM_sf"/>
</dbReference>
<dbReference type="CDD" id="cd01335">
    <property type="entry name" value="Radical_SAM"/>
    <property type="match status" value="1"/>
</dbReference>
<dbReference type="InterPro" id="IPR005911">
    <property type="entry name" value="YhcC-like"/>
</dbReference>
<dbReference type="Pfam" id="PF16199">
    <property type="entry name" value="Radical_SAM_C"/>
    <property type="match status" value="1"/>
</dbReference>
<evidence type="ECO:0000256" key="2">
    <source>
        <dbReference type="ARBA" id="ARBA00022485"/>
    </source>
</evidence>
<keyword evidence="6" id="KW-0411">Iron-sulfur</keyword>
<dbReference type="AlphaFoldDB" id="A0A850R738"/>
<dbReference type="InterPro" id="IPR032432">
    <property type="entry name" value="Radical_SAM_C"/>
</dbReference>
<gene>
    <name evidence="8" type="ORF">HW932_04950</name>
</gene>
<evidence type="ECO:0000313" key="9">
    <source>
        <dbReference type="Proteomes" id="UP000592294"/>
    </source>
</evidence>
<protein>
    <submittedName>
        <fullName evidence="8">TIGR01212 family radical SAM protein</fullName>
    </submittedName>
</protein>
<evidence type="ECO:0000256" key="4">
    <source>
        <dbReference type="ARBA" id="ARBA00022723"/>
    </source>
</evidence>
<dbReference type="GO" id="GO:0003824">
    <property type="term" value="F:catalytic activity"/>
    <property type="evidence" value="ECO:0007669"/>
    <property type="project" value="InterPro"/>
</dbReference>
<evidence type="ECO:0000256" key="1">
    <source>
        <dbReference type="ARBA" id="ARBA00001966"/>
    </source>
</evidence>
<keyword evidence="2" id="KW-0004">4Fe-4S</keyword>
<dbReference type="GO" id="GO:0051539">
    <property type="term" value="F:4 iron, 4 sulfur cluster binding"/>
    <property type="evidence" value="ECO:0007669"/>
    <property type="project" value="UniProtKB-KW"/>
</dbReference>
<dbReference type="PANTHER" id="PTHR11135">
    <property type="entry name" value="HISTONE ACETYLTRANSFERASE-RELATED"/>
    <property type="match status" value="1"/>
</dbReference>
<feature type="domain" description="Radical SAM core" evidence="7">
    <location>
        <begin position="25"/>
        <end position="271"/>
    </location>
</feature>
<dbReference type="InterPro" id="IPR007197">
    <property type="entry name" value="rSAM"/>
</dbReference>
<evidence type="ECO:0000259" key="7">
    <source>
        <dbReference type="PROSITE" id="PS51918"/>
    </source>
</evidence>
<evidence type="ECO:0000256" key="5">
    <source>
        <dbReference type="ARBA" id="ARBA00023004"/>
    </source>
</evidence>
<dbReference type="SFLD" id="SFLDG01086">
    <property type="entry name" value="elongater_protein-like"/>
    <property type="match status" value="1"/>
</dbReference>
<accession>A0A850R738</accession>
<proteinExistence type="predicted"/>
<reference evidence="8 9" key="1">
    <citation type="submission" date="2020-06" db="EMBL/GenBank/DDBJ databases">
        <title>Whole-genome sequence of Allochromatium humboldtianum DSM 21881, type strain.</title>
        <authorList>
            <person name="Kyndt J.A."/>
            <person name="Meyer T.E."/>
        </authorList>
    </citation>
    <scope>NUCLEOTIDE SEQUENCE [LARGE SCALE GENOMIC DNA]</scope>
    <source>
        <strain evidence="8 9">DSM 21881</strain>
    </source>
</reference>
<dbReference type="SFLD" id="SFLDG01091">
    <property type="entry name" value="uncharacterized_CHP01210-like"/>
    <property type="match status" value="1"/>
</dbReference>
<keyword evidence="4" id="KW-0479">Metal-binding</keyword>
<dbReference type="InterPro" id="IPR006638">
    <property type="entry name" value="Elp3/MiaA/NifB-like_rSAM"/>
</dbReference>
<dbReference type="Gene3D" id="3.30.750.200">
    <property type="match status" value="1"/>
</dbReference>
<dbReference type="Proteomes" id="UP000592294">
    <property type="component" value="Unassembled WGS sequence"/>
</dbReference>
<dbReference type="InterPro" id="IPR039661">
    <property type="entry name" value="ELP3"/>
</dbReference>
<evidence type="ECO:0000313" key="8">
    <source>
        <dbReference type="EMBL" id="NVZ08605.1"/>
    </source>
</evidence>
<dbReference type="PROSITE" id="PS51918">
    <property type="entry name" value="RADICAL_SAM"/>
    <property type="match status" value="1"/>
</dbReference>
<comment type="cofactor">
    <cofactor evidence="1">
        <name>[4Fe-4S] cluster</name>
        <dbReference type="ChEBI" id="CHEBI:49883"/>
    </cofactor>
</comment>
<dbReference type="EMBL" id="JABZEO010000003">
    <property type="protein sequence ID" value="NVZ08605.1"/>
    <property type="molecule type" value="Genomic_DNA"/>
</dbReference>